<dbReference type="PANTHER" id="PTHR10009">
    <property type="entry name" value="PROTEIN YELLOW-RELATED"/>
    <property type="match status" value="1"/>
</dbReference>
<dbReference type="Gene3D" id="2.120.10.30">
    <property type="entry name" value="TolB, C-terminal domain"/>
    <property type="match status" value="1"/>
</dbReference>
<keyword evidence="5" id="KW-1185">Reference proteome</keyword>
<dbReference type="InterPro" id="IPR017996">
    <property type="entry name" value="MRJP/yellow-related"/>
</dbReference>
<evidence type="ECO:0000256" key="3">
    <source>
        <dbReference type="ARBA" id="ARBA00022525"/>
    </source>
</evidence>
<dbReference type="Proteomes" id="UP001309876">
    <property type="component" value="Unassembled WGS sequence"/>
</dbReference>
<dbReference type="AlphaFoldDB" id="A0AAN7Y5K0"/>
<sequence length="371" mass="40762">MPTNVAVSRSGRIFACYPSGLDANNTRYQVAELTTNTTETPYPNAEINSPPGGAINYTEYPPMGANYQDYFLGVQSVAIDPLERLWILDTGRALTPNGTLVPASYGGAKLVAVDLATNTINQTIVLPPTAAYPNSYVNDVRIDLRPNVTASGQGVAYVTDSSQQGQNGLIIVDLGTKEAWRHLDFTPFVRAEKQHLSSVWGEQVYFMPGPNQPFTFDSTGADGIALLDGSDTIVWSITGGRHLYSIPNQYLLSRAPNSEVQAQANVKSLGEKGQTDGLMQDTNQYIYAGNAEQNAINVYNARNPTVTTYIRDPRIGWTDSMWISNQTLYFLENQLFRSPSYYPGTDRRIKPYVLYRAPTADGGSRVSPMMI</sequence>
<name>A0AAN7Y5K0_9EURO</name>
<accession>A0AAN7Y5K0</accession>
<dbReference type="GO" id="GO:0005576">
    <property type="term" value="C:extracellular region"/>
    <property type="evidence" value="ECO:0007669"/>
    <property type="project" value="UniProtKB-SubCell"/>
</dbReference>
<dbReference type="SUPFAM" id="SSF63829">
    <property type="entry name" value="Calcium-dependent phosphotriesterase"/>
    <property type="match status" value="1"/>
</dbReference>
<evidence type="ECO:0000256" key="2">
    <source>
        <dbReference type="ARBA" id="ARBA00009127"/>
    </source>
</evidence>
<dbReference type="PANTHER" id="PTHR10009:SF18">
    <property type="entry name" value="PROTEIN YELLOW-LIKE PROTEIN"/>
    <property type="match status" value="1"/>
</dbReference>
<evidence type="ECO:0000313" key="4">
    <source>
        <dbReference type="EMBL" id="KAK5083713.1"/>
    </source>
</evidence>
<comment type="subcellular location">
    <subcellularLocation>
        <location evidence="1">Secreted</location>
    </subcellularLocation>
</comment>
<dbReference type="InterPro" id="IPR011042">
    <property type="entry name" value="6-blade_b-propeller_TolB-like"/>
</dbReference>
<evidence type="ECO:0000256" key="1">
    <source>
        <dbReference type="ARBA" id="ARBA00004613"/>
    </source>
</evidence>
<proteinExistence type="inferred from homology"/>
<gene>
    <name evidence="4" type="ORF">LTR05_006217</name>
</gene>
<protein>
    <recommendedName>
        <fullName evidence="6">Major royal jelly protein</fullName>
    </recommendedName>
</protein>
<evidence type="ECO:0000313" key="5">
    <source>
        <dbReference type="Proteomes" id="UP001309876"/>
    </source>
</evidence>
<dbReference type="EMBL" id="JAVRRJ010000006">
    <property type="protein sequence ID" value="KAK5083713.1"/>
    <property type="molecule type" value="Genomic_DNA"/>
</dbReference>
<comment type="similarity">
    <text evidence="2">Belongs to the major royal jelly protein family.</text>
</comment>
<reference evidence="4 5" key="1">
    <citation type="submission" date="2023-08" db="EMBL/GenBank/DDBJ databases">
        <title>Black Yeasts Isolated from many extreme environments.</title>
        <authorList>
            <person name="Coleine C."/>
            <person name="Stajich J.E."/>
            <person name="Selbmann L."/>
        </authorList>
    </citation>
    <scope>NUCLEOTIDE SEQUENCE [LARGE SCALE GENOMIC DNA]</scope>
    <source>
        <strain evidence="4 5">CCFEE 5910</strain>
    </source>
</reference>
<organism evidence="4 5">
    <name type="scientific">Lithohypha guttulata</name>
    <dbReference type="NCBI Taxonomy" id="1690604"/>
    <lineage>
        <taxon>Eukaryota</taxon>
        <taxon>Fungi</taxon>
        <taxon>Dikarya</taxon>
        <taxon>Ascomycota</taxon>
        <taxon>Pezizomycotina</taxon>
        <taxon>Eurotiomycetes</taxon>
        <taxon>Chaetothyriomycetidae</taxon>
        <taxon>Chaetothyriales</taxon>
        <taxon>Trichomeriaceae</taxon>
        <taxon>Lithohypha</taxon>
    </lineage>
</organism>
<keyword evidence="3" id="KW-0964">Secreted</keyword>
<dbReference type="Pfam" id="PF03022">
    <property type="entry name" value="MRJP"/>
    <property type="match status" value="1"/>
</dbReference>
<evidence type="ECO:0008006" key="6">
    <source>
        <dbReference type="Google" id="ProtNLM"/>
    </source>
</evidence>
<comment type="caution">
    <text evidence="4">The sequence shown here is derived from an EMBL/GenBank/DDBJ whole genome shotgun (WGS) entry which is preliminary data.</text>
</comment>